<evidence type="ECO:0000259" key="3">
    <source>
        <dbReference type="PROSITE" id="PS50930"/>
    </source>
</evidence>
<accession>A0A1H8R358</accession>
<dbReference type="SMART" id="SM00448">
    <property type="entry name" value="REC"/>
    <property type="match status" value="1"/>
</dbReference>
<evidence type="ECO:0000313" key="4">
    <source>
        <dbReference type="EMBL" id="SEO60343.1"/>
    </source>
</evidence>
<feature type="domain" description="Response regulatory" evidence="2">
    <location>
        <begin position="5"/>
        <end position="122"/>
    </location>
</feature>
<organism evidence="4 5">
    <name type="scientific">Flavobacterium sinopsychrotolerans</name>
    <dbReference type="NCBI Taxonomy" id="604089"/>
    <lineage>
        <taxon>Bacteria</taxon>
        <taxon>Pseudomonadati</taxon>
        <taxon>Bacteroidota</taxon>
        <taxon>Flavobacteriia</taxon>
        <taxon>Flavobacteriales</taxon>
        <taxon>Flavobacteriaceae</taxon>
        <taxon>Flavobacterium</taxon>
    </lineage>
</organism>
<feature type="modified residue" description="4-aspartylphosphate" evidence="1">
    <location>
        <position position="55"/>
    </location>
</feature>
<dbReference type="InterPro" id="IPR007492">
    <property type="entry name" value="LytTR_DNA-bd_dom"/>
</dbReference>
<keyword evidence="1" id="KW-0597">Phosphoprotein</keyword>
<keyword evidence="5" id="KW-1185">Reference proteome</keyword>
<dbReference type="EMBL" id="FODN01000009">
    <property type="protein sequence ID" value="SEO60343.1"/>
    <property type="molecule type" value="Genomic_DNA"/>
</dbReference>
<dbReference type="Proteomes" id="UP000198657">
    <property type="component" value="Unassembled WGS sequence"/>
</dbReference>
<dbReference type="InterPro" id="IPR046947">
    <property type="entry name" value="LytR-like"/>
</dbReference>
<dbReference type="STRING" id="604089.SAMN04487942_3173"/>
<feature type="domain" description="HTH LytTR-type" evidence="3">
    <location>
        <begin position="146"/>
        <end position="246"/>
    </location>
</feature>
<sequence length="248" mass="28587">MDNINVLIIEDLPAESDALVKVLTENNYTIVGVATTYNEALSMFYKNAIDVVVIDVFLDGKPDGIAFAETISIIPNAIKPFVFLTSSKDRQIFERAKLTQPFSFLLKPFNELEILYAIEMAVEKFYAQTNVFLSEDQNTVITKEYLFIKKKNSLKKVLIADILYIEVEERYCNIVTDSEKFVSLISLTKIITLLDADKFCRTHRNFIVNSEKIEEIMVFDNLIILKGNHKIMLSDKYKDFIKKFHVLK</sequence>
<dbReference type="SUPFAM" id="SSF52172">
    <property type="entry name" value="CheY-like"/>
    <property type="match status" value="1"/>
</dbReference>
<evidence type="ECO:0000259" key="2">
    <source>
        <dbReference type="PROSITE" id="PS50110"/>
    </source>
</evidence>
<reference evidence="5" key="1">
    <citation type="submission" date="2016-10" db="EMBL/GenBank/DDBJ databases">
        <authorList>
            <person name="Varghese N."/>
            <person name="Submissions S."/>
        </authorList>
    </citation>
    <scope>NUCLEOTIDE SEQUENCE [LARGE SCALE GENOMIC DNA]</scope>
    <source>
        <strain evidence="5">CGMCC 1.8704</strain>
    </source>
</reference>
<evidence type="ECO:0000256" key="1">
    <source>
        <dbReference type="PROSITE-ProRule" id="PRU00169"/>
    </source>
</evidence>
<dbReference type="SMART" id="SM00850">
    <property type="entry name" value="LytTR"/>
    <property type="match status" value="1"/>
</dbReference>
<dbReference type="OrthoDB" id="2962330at2"/>
<dbReference type="Gene3D" id="3.40.50.2300">
    <property type="match status" value="1"/>
</dbReference>
<dbReference type="PROSITE" id="PS50110">
    <property type="entry name" value="RESPONSE_REGULATORY"/>
    <property type="match status" value="1"/>
</dbReference>
<dbReference type="PANTHER" id="PTHR37299">
    <property type="entry name" value="TRANSCRIPTIONAL REGULATOR-RELATED"/>
    <property type="match status" value="1"/>
</dbReference>
<dbReference type="PROSITE" id="PS50930">
    <property type="entry name" value="HTH_LYTTR"/>
    <property type="match status" value="1"/>
</dbReference>
<dbReference type="GO" id="GO:0000156">
    <property type="term" value="F:phosphorelay response regulator activity"/>
    <property type="evidence" value="ECO:0007669"/>
    <property type="project" value="InterPro"/>
</dbReference>
<proteinExistence type="predicted"/>
<gene>
    <name evidence="4" type="ORF">SAMN04487942_3173</name>
</gene>
<dbReference type="Pfam" id="PF00072">
    <property type="entry name" value="Response_reg"/>
    <property type="match status" value="1"/>
</dbReference>
<dbReference type="AlphaFoldDB" id="A0A1H8R358"/>
<protein>
    <submittedName>
        <fullName evidence="4">Two component transcriptional regulator, LytTR family</fullName>
    </submittedName>
</protein>
<dbReference type="InterPro" id="IPR011006">
    <property type="entry name" value="CheY-like_superfamily"/>
</dbReference>
<name>A0A1H8R358_9FLAO</name>
<dbReference type="PANTHER" id="PTHR37299:SF1">
    <property type="entry name" value="STAGE 0 SPORULATION PROTEIN A HOMOLOG"/>
    <property type="match status" value="1"/>
</dbReference>
<evidence type="ECO:0000313" key="5">
    <source>
        <dbReference type="Proteomes" id="UP000198657"/>
    </source>
</evidence>
<dbReference type="InterPro" id="IPR001789">
    <property type="entry name" value="Sig_transdc_resp-reg_receiver"/>
</dbReference>
<dbReference type="Pfam" id="PF04397">
    <property type="entry name" value="LytTR"/>
    <property type="match status" value="1"/>
</dbReference>
<dbReference type="Gene3D" id="2.40.50.1020">
    <property type="entry name" value="LytTr DNA-binding domain"/>
    <property type="match status" value="1"/>
</dbReference>
<dbReference type="RefSeq" id="WP_091173581.1">
    <property type="nucleotide sequence ID" value="NZ_CBCSFM010000008.1"/>
</dbReference>
<dbReference type="GO" id="GO:0003677">
    <property type="term" value="F:DNA binding"/>
    <property type="evidence" value="ECO:0007669"/>
    <property type="project" value="InterPro"/>
</dbReference>